<dbReference type="SMART" id="SM00387">
    <property type="entry name" value="HATPase_c"/>
    <property type="match status" value="1"/>
</dbReference>
<dbReference type="InterPro" id="IPR003594">
    <property type="entry name" value="HATPase_dom"/>
</dbReference>
<dbReference type="PROSITE" id="PS50109">
    <property type="entry name" value="HIS_KIN"/>
    <property type="match status" value="1"/>
</dbReference>
<accession>A0ABS2EPV9</accession>
<keyword evidence="6 11" id="KW-0418">Kinase</keyword>
<sequence length="407" mass="45984">MIQKIRRKFIIISTCALAVVLTTVIGSIIGTSYYRADQEVSTVLTTLANNQGDIPKRPVAVLGQAKHNREGLFQYRYFSVTFNATGDIVDLNDEHISTVKSSEIKTLAQEFRHRQRQGHTFYKGTTYAYKRVTKQGLTTIVFLDETLLMARVNQIVRSATVLGVASLALYALLLALFSKQAIEPVVRAEKRQKEFITNAGHELKTPLAIIAANNEMVEMLNGESEWTQSNHQQINRLTQLINRLVSLARLDERPTMVITDINASQAITTVANNFRTLVEQDGKQFVTNITPDLTIKADEGYFTELANILVDNANKYCDDQGIVKITWTATKQHKNPTLVVANSYAAGKDVDYNKFFERFYRNETSHNQEKKGFGIGLSMAQNLVQTFKGKLTVHYHEGMIYFVARFR</sequence>
<dbReference type="PANTHER" id="PTHR45436">
    <property type="entry name" value="SENSOR HISTIDINE KINASE YKOH"/>
    <property type="match status" value="1"/>
</dbReference>
<reference evidence="11 12" key="1">
    <citation type="journal article" date="2021" name="Sci. Rep.">
        <title>The distribution of antibiotic resistance genes in chicken gut microbiota commensals.</title>
        <authorList>
            <person name="Juricova H."/>
            <person name="Matiasovicova J."/>
            <person name="Kubasova T."/>
            <person name="Cejkova D."/>
            <person name="Rychlik I."/>
        </authorList>
    </citation>
    <scope>NUCLEOTIDE SEQUENCE [LARGE SCALE GENOMIC DNA]</scope>
    <source>
        <strain evidence="11 12">An810</strain>
    </source>
</reference>
<evidence type="ECO:0000259" key="10">
    <source>
        <dbReference type="PROSITE" id="PS50109"/>
    </source>
</evidence>
<evidence type="ECO:0000256" key="2">
    <source>
        <dbReference type="ARBA" id="ARBA00012438"/>
    </source>
</evidence>
<dbReference type="InterPro" id="IPR005467">
    <property type="entry name" value="His_kinase_dom"/>
</dbReference>
<keyword evidence="5 9" id="KW-0812">Transmembrane</keyword>
<dbReference type="Proteomes" id="UP000776629">
    <property type="component" value="Unassembled WGS sequence"/>
</dbReference>
<dbReference type="SMART" id="SM00388">
    <property type="entry name" value="HisKA"/>
    <property type="match status" value="1"/>
</dbReference>
<dbReference type="Pfam" id="PF00512">
    <property type="entry name" value="HisKA"/>
    <property type="match status" value="1"/>
</dbReference>
<evidence type="ECO:0000256" key="1">
    <source>
        <dbReference type="ARBA" id="ARBA00000085"/>
    </source>
</evidence>
<evidence type="ECO:0000256" key="7">
    <source>
        <dbReference type="ARBA" id="ARBA00022989"/>
    </source>
</evidence>
<protein>
    <recommendedName>
        <fullName evidence="2">histidine kinase</fullName>
        <ecNumber evidence="2">2.7.13.3</ecNumber>
    </recommendedName>
</protein>
<dbReference type="Gene3D" id="3.30.565.10">
    <property type="entry name" value="Histidine kinase-like ATPase, C-terminal domain"/>
    <property type="match status" value="1"/>
</dbReference>
<dbReference type="EC" id="2.7.13.3" evidence="2"/>
<feature type="transmembrane region" description="Helical" evidence="9">
    <location>
        <begin position="155"/>
        <end position="177"/>
    </location>
</feature>
<evidence type="ECO:0000256" key="5">
    <source>
        <dbReference type="ARBA" id="ARBA00022692"/>
    </source>
</evidence>
<evidence type="ECO:0000313" key="12">
    <source>
        <dbReference type="Proteomes" id="UP000776629"/>
    </source>
</evidence>
<dbReference type="InterPro" id="IPR050428">
    <property type="entry name" value="TCS_sensor_his_kinase"/>
</dbReference>
<keyword evidence="3" id="KW-0597">Phosphoprotein</keyword>
<comment type="catalytic activity">
    <reaction evidence="1">
        <text>ATP + protein L-histidine = ADP + protein N-phospho-L-histidine.</text>
        <dbReference type="EC" id="2.7.13.3"/>
    </reaction>
</comment>
<feature type="domain" description="Histidine kinase" evidence="10">
    <location>
        <begin position="198"/>
        <end position="407"/>
    </location>
</feature>
<evidence type="ECO:0000256" key="9">
    <source>
        <dbReference type="SAM" id="Phobius"/>
    </source>
</evidence>
<dbReference type="GO" id="GO:0016301">
    <property type="term" value="F:kinase activity"/>
    <property type="evidence" value="ECO:0007669"/>
    <property type="project" value="UniProtKB-KW"/>
</dbReference>
<keyword evidence="8" id="KW-0902">Two-component regulatory system</keyword>
<keyword evidence="7 9" id="KW-1133">Transmembrane helix</keyword>
<name>A0ABS2EPV9_9LACO</name>
<dbReference type="Gene3D" id="1.10.287.130">
    <property type="match status" value="1"/>
</dbReference>
<proteinExistence type="predicted"/>
<dbReference type="Pfam" id="PF02518">
    <property type="entry name" value="HATPase_c"/>
    <property type="match status" value="1"/>
</dbReference>
<comment type="caution">
    <text evidence="11">The sequence shown here is derived from an EMBL/GenBank/DDBJ whole genome shotgun (WGS) entry which is preliminary data.</text>
</comment>
<dbReference type="SUPFAM" id="SSF47384">
    <property type="entry name" value="Homodimeric domain of signal transducing histidine kinase"/>
    <property type="match status" value="1"/>
</dbReference>
<evidence type="ECO:0000256" key="3">
    <source>
        <dbReference type="ARBA" id="ARBA00022553"/>
    </source>
</evidence>
<dbReference type="CDD" id="cd00082">
    <property type="entry name" value="HisKA"/>
    <property type="match status" value="1"/>
</dbReference>
<keyword evidence="4" id="KW-0808">Transferase</keyword>
<evidence type="ECO:0000256" key="6">
    <source>
        <dbReference type="ARBA" id="ARBA00022777"/>
    </source>
</evidence>
<evidence type="ECO:0000256" key="4">
    <source>
        <dbReference type="ARBA" id="ARBA00022679"/>
    </source>
</evidence>
<dbReference type="InterPro" id="IPR003661">
    <property type="entry name" value="HisK_dim/P_dom"/>
</dbReference>
<dbReference type="SUPFAM" id="SSF55874">
    <property type="entry name" value="ATPase domain of HSP90 chaperone/DNA topoisomerase II/histidine kinase"/>
    <property type="match status" value="1"/>
</dbReference>
<dbReference type="InterPro" id="IPR036890">
    <property type="entry name" value="HATPase_C_sf"/>
</dbReference>
<gene>
    <name evidence="11" type="ORF">H5993_06885</name>
</gene>
<dbReference type="RefSeq" id="WP_204776766.1">
    <property type="nucleotide sequence ID" value="NZ_JACJJQ010000031.1"/>
</dbReference>
<dbReference type="EMBL" id="JACJJQ010000031">
    <property type="protein sequence ID" value="MBM6754479.1"/>
    <property type="molecule type" value="Genomic_DNA"/>
</dbReference>
<keyword evidence="12" id="KW-1185">Reference proteome</keyword>
<dbReference type="CDD" id="cd00075">
    <property type="entry name" value="HATPase"/>
    <property type="match status" value="1"/>
</dbReference>
<evidence type="ECO:0000256" key="8">
    <source>
        <dbReference type="ARBA" id="ARBA00023012"/>
    </source>
</evidence>
<keyword evidence="9" id="KW-0472">Membrane</keyword>
<dbReference type="InterPro" id="IPR036097">
    <property type="entry name" value="HisK_dim/P_sf"/>
</dbReference>
<dbReference type="PANTHER" id="PTHR45436:SF5">
    <property type="entry name" value="SENSOR HISTIDINE KINASE TRCS"/>
    <property type="match status" value="1"/>
</dbReference>
<evidence type="ECO:0000313" key="11">
    <source>
        <dbReference type="EMBL" id="MBM6754479.1"/>
    </source>
</evidence>
<organism evidence="11 12">
    <name type="scientific">Limosilactobacillus alvi</name>
    <dbReference type="NCBI Taxonomy" id="990412"/>
    <lineage>
        <taxon>Bacteria</taxon>
        <taxon>Bacillati</taxon>
        <taxon>Bacillota</taxon>
        <taxon>Bacilli</taxon>
        <taxon>Lactobacillales</taxon>
        <taxon>Lactobacillaceae</taxon>
        <taxon>Limosilactobacillus</taxon>
    </lineage>
</organism>